<organism evidence="1 2">
    <name type="scientific">Fusarium redolens</name>
    <dbReference type="NCBI Taxonomy" id="48865"/>
    <lineage>
        <taxon>Eukaryota</taxon>
        <taxon>Fungi</taxon>
        <taxon>Dikarya</taxon>
        <taxon>Ascomycota</taxon>
        <taxon>Pezizomycotina</taxon>
        <taxon>Sordariomycetes</taxon>
        <taxon>Hypocreomycetidae</taxon>
        <taxon>Hypocreales</taxon>
        <taxon>Nectriaceae</taxon>
        <taxon>Fusarium</taxon>
        <taxon>Fusarium redolens species complex</taxon>
    </lineage>
</organism>
<evidence type="ECO:0000313" key="2">
    <source>
        <dbReference type="Proteomes" id="UP000720189"/>
    </source>
</evidence>
<dbReference type="GeneID" id="70229215"/>
<dbReference type="Proteomes" id="UP000720189">
    <property type="component" value="Unassembled WGS sequence"/>
</dbReference>
<dbReference type="RefSeq" id="XP_046051292.1">
    <property type="nucleotide sequence ID" value="XM_046199261.1"/>
</dbReference>
<accession>A0A9P9HDU7</accession>
<dbReference type="EMBL" id="JAGMUX010000006">
    <property type="protein sequence ID" value="KAH7255723.1"/>
    <property type="molecule type" value="Genomic_DNA"/>
</dbReference>
<reference evidence="1" key="1">
    <citation type="journal article" date="2021" name="Nat. Commun.">
        <title>Genetic determinants of endophytism in the Arabidopsis root mycobiome.</title>
        <authorList>
            <person name="Mesny F."/>
            <person name="Miyauchi S."/>
            <person name="Thiergart T."/>
            <person name="Pickel B."/>
            <person name="Atanasova L."/>
            <person name="Karlsson M."/>
            <person name="Huettel B."/>
            <person name="Barry K.W."/>
            <person name="Haridas S."/>
            <person name="Chen C."/>
            <person name="Bauer D."/>
            <person name="Andreopoulos W."/>
            <person name="Pangilinan J."/>
            <person name="LaButti K."/>
            <person name="Riley R."/>
            <person name="Lipzen A."/>
            <person name="Clum A."/>
            <person name="Drula E."/>
            <person name="Henrissat B."/>
            <person name="Kohler A."/>
            <person name="Grigoriev I.V."/>
            <person name="Martin F.M."/>
            <person name="Hacquard S."/>
        </authorList>
    </citation>
    <scope>NUCLEOTIDE SEQUENCE</scope>
    <source>
        <strain evidence="1">MPI-CAGE-AT-0023</strain>
    </source>
</reference>
<proteinExistence type="predicted"/>
<sequence>MEFWDRRIHAWTQDPRFFRSLLCLPAALTQSLSRYAYIELMELMHQVWKCLIVDDFTSWCPGGSRIPLTVLGFTLTKKGCTEALKAVWCARGTGRISLAHGALGSDDRTVESAPQQARSQGSRHSDLVLMVNRPLSLFLLSCSMGIHTPGMTARYVVSDASPLVISLNILCVLRDRGISYGGGMHKSLSRVANSSQTRLGYLTAQYDDQLVTLTERESGVWRSHRELPNPHRSLRAQPTPVNSQNTVGLGVALESVTSTVMDILICISVSASVMFRGQGLKA</sequence>
<keyword evidence="2" id="KW-1185">Reference proteome</keyword>
<protein>
    <submittedName>
        <fullName evidence="1">Uncharacterized protein</fullName>
    </submittedName>
</protein>
<comment type="caution">
    <text evidence="1">The sequence shown here is derived from an EMBL/GenBank/DDBJ whole genome shotgun (WGS) entry which is preliminary data.</text>
</comment>
<dbReference type="AlphaFoldDB" id="A0A9P9HDU7"/>
<dbReference type="OrthoDB" id="10324975at2759"/>
<name>A0A9P9HDU7_FUSRE</name>
<gene>
    <name evidence="1" type="ORF">BKA55DRAFT_688728</name>
</gene>
<evidence type="ECO:0000313" key="1">
    <source>
        <dbReference type="EMBL" id="KAH7255723.1"/>
    </source>
</evidence>